<evidence type="ECO:0000313" key="2">
    <source>
        <dbReference type="EMBL" id="GGU60880.1"/>
    </source>
</evidence>
<proteinExistence type="predicted"/>
<organism evidence="2 3">
    <name type="scientific">Kitasatospora aureofaciens</name>
    <name type="common">Streptomyces aureofaciens</name>
    <dbReference type="NCBI Taxonomy" id="1894"/>
    <lineage>
        <taxon>Bacteria</taxon>
        <taxon>Bacillati</taxon>
        <taxon>Actinomycetota</taxon>
        <taxon>Actinomycetes</taxon>
        <taxon>Kitasatosporales</taxon>
        <taxon>Streptomycetaceae</taxon>
        <taxon>Kitasatospora</taxon>
    </lineage>
</organism>
<gene>
    <name evidence="2" type="ORF">GCM10010502_09370</name>
</gene>
<reference evidence="2" key="1">
    <citation type="journal article" date="2014" name="Int. J. Syst. Evol. Microbiol.">
        <title>Complete genome sequence of Corynebacterium casei LMG S-19264T (=DSM 44701T), isolated from a smear-ripened cheese.</title>
        <authorList>
            <consortium name="US DOE Joint Genome Institute (JGI-PGF)"/>
            <person name="Walter F."/>
            <person name="Albersmeier A."/>
            <person name="Kalinowski J."/>
            <person name="Ruckert C."/>
        </authorList>
    </citation>
    <scope>NUCLEOTIDE SEQUENCE</scope>
    <source>
        <strain evidence="2">JCM 4434</strain>
    </source>
</reference>
<feature type="region of interest" description="Disordered" evidence="1">
    <location>
        <begin position="1"/>
        <end position="31"/>
    </location>
</feature>
<sequence length="114" mass="12162">MRTPFPTGAPRDQLGTPGGENLGRGVAAQWGPPPGATGVRFRCSQVVQGFVAGRDALHLNLGSCTGRWGPLVCSRRNRGSKRAVNDRCMPPIGRFITETVCTTVSQLCYGMTKS</sequence>
<dbReference type="Proteomes" id="UP000610124">
    <property type="component" value="Unassembled WGS sequence"/>
</dbReference>
<evidence type="ECO:0000256" key="1">
    <source>
        <dbReference type="SAM" id="MobiDB-lite"/>
    </source>
</evidence>
<dbReference type="EMBL" id="BMUB01000002">
    <property type="protein sequence ID" value="GGU60880.1"/>
    <property type="molecule type" value="Genomic_DNA"/>
</dbReference>
<protein>
    <submittedName>
        <fullName evidence="2">Uncharacterized protein</fullName>
    </submittedName>
</protein>
<accession>A0A8H9HG01</accession>
<comment type="caution">
    <text evidence="2">The sequence shown here is derived from an EMBL/GenBank/DDBJ whole genome shotgun (WGS) entry which is preliminary data.</text>
</comment>
<evidence type="ECO:0000313" key="3">
    <source>
        <dbReference type="Proteomes" id="UP000610124"/>
    </source>
</evidence>
<dbReference type="AlphaFoldDB" id="A0A8H9HG01"/>
<reference evidence="2" key="2">
    <citation type="submission" date="2020-09" db="EMBL/GenBank/DDBJ databases">
        <authorList>
            <person name="Sun Q."/>
            <person name="Ohkuma M."/>
        </authorList>
    </citation>
    <scope>NUCLEOTIDE SEQUENCE</scope>
    <source>
        <strain evidence="2">JCM 4434</strain>
    </source>
</reference>
<name>A0A8H9HG01_KITAU</name>